<dbReference type="OMA" id="TVKPMHE"/>
<dbReference type="Pfam" id="PF00485">
    <property type="entry name" value="PRK"/>
    <property type="match status" value="1"/>
</dbReference>
<evidence type="ECO:0000256" key="4">
    <source>
        <dbReference type="ARBA" id="ARBA00022679"/>
    </source>
</evidence>
<name>A0A553NDJ6_TIGCA</name>
<dbReference type="InterPro" id="IPR027417">
    <property type="entry name" value="P-loop_NTPase"/>
</dbReference>
<evidence type="ECO:0000256" key="6">
    <source>
        <dbReference type="ARBA" id="ARBA00022777"/>
    </source>
</evidence>
<evidence type="ECO:0000259" key="12">
    <source>
        <dbReference type="Pfam" id="PF00485"/>
    </source>
</evidence>
<dbReference type="FunFam" id="3.40.50.300:FF:000297">
    <property type="entry name" value="Uridine-cytidine kinase 2"/>
    <property type="match status" value="1"/>
</dbReference>
<evidence type="ECO:0000313" key="13">
    <source>
        <dbReference type="EMBL" id="TRY63526.1"/>
    </source>
</evidence>
<organism evidence="13 14">
    <name type="scientific">Tigriopus californicus</name>
    <name type="common">Marine copepod</name>
    <dbReference type="NCBI Taxonomy" id="6832"/>
    <lineage>
        <taxon>Eukaryota</taxon>
        <taxon>Metazoa</taxon>
        <taxon>Ecdysozoa</taxon>
        <taxon>Arthropoda</taxon>
        <taxon>Crustacea</taxon>
        <taxon>Multicrustacea</taxon>
        <taxon>Hexanauplia</taxon>
        <taxon>Copepoda</taxon>
        <taxon>Harpacticoida</taxon>
        <taxon>Harpacticidae</taxon>
        <taxon>Tigriopus</taxon>
    </lineage>
</organism>
<dbReference type="EMBL" id="VCGU01000458">
    <property type="protein sequence ID" value="TRY63526.1"/>
    <property type="molecule type" value="Genomic_DNA"/>
</dbReference>
<evidence type="ECO:0000256" key="2">
    <source>
        <dbReference type="ARBA" id="ARBA00004784"/>
    </source>
</evidence>
<keyword evidence="4 10" id="KW-0808">Transferase</keyword>
<dbReference type="UniPathway" id="UPA00579">
    <property type="reaction ID" value="UER00640"/>
</dbReference>
<sequence>MTIATDSYRRSTSQTMQSSPMKSSMTGVAGDRKKPFLIGVGGGTASGKSTVCEKIMNEVVERQNGTERQIIALSQDSFYKELDAKEILMAEKGTFNFDHPDAFDHELMLQCLREIQNGKPTKVPVYDFKTNSRKKGEFTIVYPSDVVLLEGILVFYHKDVRELFDMKLFVDTDADTRLARRVLRDIEDRGRDLEHIILQYTTLVKPAFEEFCLPTKKFADVIIPRGADNTVAIELVAQHIQDIIWSRISSSKSGSPFTRSRSNSDSMIR</sequence>
<dbReference type="InterPro" id="IPR006083">
    <property type="entry name" value="PRK/URK"/>
</dbReference>
<dbReference type="SUPFAM" id="SSF52540">
    <property type="entry name" value="P-loop containing nucleoside triphosphate hydrolases"/>
    <property type="match status" value="1"/>
</dbReference>
<keyword evidence="14" id="KW-1185">Reference proteome</keyword>
<evidence type="ECO:0000256" key="5">
    <source>
        <dbReference type="ARBA" id="ARBA00022741"/>
    </source>
</evidence>
<feature type="region of interest" description="Disordered" evidence="11">
    <location>
        <begin position="250"/>
        <end position="269"/>
    </location>
</feature>
<dbReference type="GO" id="GO:0044206">
    <property type="term" value="P:UMP salvage"/>
    <property type="evidence" value="ECO:0007669"/>
    <property type="project" value="UniProtKB-UniPathway"/>
</dbReference>
<feature type="compositionally biased region" description="Polar residues" evidence="11">
    <location>
        <begin position="10"/>
        <end position="26"/>
    </location>
</feature>
<feature type="compositionally biased region" description="Polar residues" evidence="11">
    <location>
        <begin position="256"/>
        <end position="269"/>
    </location>
</feature>
<dbReference type="Gene3D" id="3.40.50.300">
    <property type="entry name" value="P-loop containing nucleotide triphosphate hydrolases"/>
    <property type="match status" value="1"/>
</dbReference>
<feature type="domain" description="Phosphoribulokinase/uridine kinase" evidence="12">
    <location>
        <begin position="37"/>
        <end position="231"/>
    </location>
</feature>
<dbReference type="GO" id="GO:0005524">
    <property type="term" value="F:ATP binding"/>
    <property type="evidence" value="ECO:0007669"/>
    <property type="project" value="UniProtKB-KW"/>
</dbReference>
<accession>A0A553NDJ6</accession>
<keyword evidence="5 10" id="KW-0547">Nucleotide-binding</keyword>
<dbReference type="PRINTS" id="PR00988">
    <property type="entry name" value="URIDINKINASE"/>
</dbReference>
<protein>
    <recommendedName>
        <fullName evidence="10">Uridine kinase</fullName>
        <ecNumber evidence="10">2.7.1.48</ecNumber>
    </recommendedName>
</protein>
<gene>
    <name evidence="13" type="ORF">TCAL_04898</name>
</gene>
<reference evidence="13 14" key="1">
    <citation type="journal article" date="2018" name="Nat. Ecol. Evol.">
        <title>Genomic signatures of mitonuclear coevolution across populations of Tigriopus californicus.</title>
        <authorList>
            <person name="Barreto F.S."/>
            <person name="Watson E.T."/>
            <person name="Lima T.G."/>
            <person name="Willett C.S."/>
            <person name="Edmands S."/>
            <person name="Li W."/>
            <person name="Burton R.S."/>
        </authorList>
    </citation>
    <scope>NUCLEOTIDE SEQUENCE [LARGE SCALE GENOMIC DNA]</scope>
    <source>
        <strain evidence="13 14">San Diego</strain>
    </source>
</reference>
<dbReference type="AlphaFoldDB" id="A0A553NDJ6"/>
<comment type="catalytic activity">
    <reaction evidence="8 10">
        <text>cytidine + ATP = CMP + ADP + H(+)</text>
        <dbReference type="Rhea" id="RHEA:24674"/>
        <dbReference type="ChEBI" id="CHEBI:15378"/>
        <dbReference type="ChEBI" id="CHEBI:17562"/>
        <dbReference type="ChEBI" id="CHEBI:30616"/>
        <dbReference type="ChEBI" id="CHEBI:60377"/>
        <dbReference type="ChEBI" id="CHEBI:456216"/>
        <dbReference type="EC" id="2.7.1.48"/>
    </reaction>
</comment>
<evidence type="ECO:0000256" key="3">
    <source>
        <dbReference type="ARBA" id="ARBA00005408"/>
    </source>
</evidence>
<dbReference type="STRING" id="6832.A0A553NDJ6"/>
<dbReference type="Proteomes" id="UP000318571">
    <property type="component" value="Chromosome 10"/>
</dbReference>
<dbReference type="GO" id="GO:0043771">
    <property type="term" value="F:cytidine kinase activity"/>
    <property type="evidence" value="ECO:0007669"/>
    <property type="project" value="RHEA"/>
</dbReference>
<evidence type="ECO:0000256" key="1">
    <source>
        <dbReference type="ARBA" id="ARBA00004690"/>
    </source>
</evidence>
<feature type="region of interest" description="Disordered" evidence="11">
    <location>
        <begin position="1"/>
        <end position="29"/>
    </location>
</feature>
<evidence type="ECO:0000256" key="8">
    <source>
        <dbReference type="ARBA" id="ARBA00047436"/>
    </source>
</evidence>
<comment type="pathway">
    <text evidence="1 10">Pyrimidine metabolism; UMP biosynthesis via salvage pathway; UMP from uridine: step 1/1.</text>
</comment>
<proteinExistence type="inferred from homology"/>
<evidence type="ECO:0000313" key="14">
    <source>
        <dbReference type="Proteomes" id="UP000318571"/>
    </source>
</evidence>
<comment type="pathway">
    <text evidence="2 10">Pyrimidine metabolism; CTP biosynthesis via salvage pathway; CTP from cytidine: step 1/3.</text>
</comment>
<dbReference type="EC" id="2.7.1.48" evidence="10"/>
<comment type="caution">
    <text evidence="13">The sequence shown here is derived from an EMBL/GenBank/DDBJ whole genome shotgun (WGS) entry which is preliminary data.</text>
</comment>
<dbReference type="GO" id="GO:0004849">
    <property type="term" value="F:uridine kinase activity"/>
    <property type="evidence" value="ECO:0007669"/>
    <property type="project" value="UniProtKB-EC"/>
</dbReference>
<keyword evidence="7 10" id="KW-0067">ATP-binding</keyword>
<evidence type="ECO:0000256" key="10">
    <source>
        <dbReference type="RuleBase" id="RU003825"/>
    </source>
</evidence>
<dbReference type="UniPathway" id="UPA00574">
    <property type="reaction ID" value="UER00637"/>
</dbReference>
<evidence type="ECO:0000256" key="11">
    <source>
        <dbReference type="SAM" id="MobiDB-lite"/>
    </source>
</evidence>
<dbReference type="NCBIfam" id="TIGR00235">
    <property type="entry name" value="udk"/>
    <property type="match status" value="1"/>
</dbReference>
<keyword evidence="6 10" id="KW-0418">Kinase</keyword>
<dbReference type="InterPro" id="IPR000764">
    <property type="entry name" value="Uridine_kinase-like"/>
</dbReference>
<dbReference type="CDD" id="cd02023">
    <property type="entry name" value="UMPK"/>
    <property type="match status" value="1"/>
</dbReference>
<comment type="similarity">
    <text evidence="3 10">Belongs to the uridine kinase family.</text>
</comment>
<evidence type="ECO:0000256" key="9">
    <source>
        <dbReference type="ARBA" id="ARBA00048909"/>
    </source>
</evidence>
<evidence type="ECO:0000256" key="7">
    <source>
        <dbReference type="ARBA" id="ARBA00022840"/>
    </source>
</evidence>
<dbReference type="NCBIfam" id="NF004018">
    <property type="entry name" value="PRK05480.1"/>
    <property type="match status" value="1"/>
</dbReference>
<dbReference type="PANTHER" id="PTHR10285">
    <property type="entry name" value="URIDINE KINASE"/>
    <property type="match status" value="1"/>
</dbReference>
<comment type="catalytic activity">
    <reaction evidence="9 10">
        <text>uridine + ATP = UMP + ADP + H(+)</text>
        <dbReference type="Rhea" id="RHEA:16825"/>
        <dbReference type="ChEBI" id="CHEBI:15378"/>
        <dbReference type="ChEBI" id="CHEBI:16704"/>
        <dbReference type="ChEBI" id="CHEBI:30616"/>
        <dbReference type="ChEBI" id="CHEBI:57865"/>
        <dbReference type="ChEBI" id="CHEBI:456216"/>
        <dbReference type="EC" id="2.7.1.48"/>
    </reaction>
</comment>
<dbReference type="GO" id="GO:0044211">
    <property type="term" value="P:CTP salvage"/>
    <property type="evidence" value="ECO:0007669"/>
    <property type="project" value="UniProtKB-UniPathway"/>
</dbReference>